<feature type="coiled-coil region" evidence="10">
    <location>
        <begin position="217"/>
        <end position="244"/>
    </location>
</feature>
<dbReference type="Pfam" id="PF25762">
    <property type="entry name" value="HAUS1"/>
    <property type="match status" value="1"/>
</dbReference>
<dbReference type="InterPro" id="IPR026243">
    <property type="entry name" value="HAUS1"/>
</dbReference>
<dbReference type="PANTHER" id="PTHR31570:SF1">
    <property type="entry name" value="HAUS AUGMIN-LIKE COMPLEX SUBUNIT 1"/>
    <property type="match status" value="1"/>
</dbReference>
<evidence type="ECO:0000256" key="10">
    <source>
        <dbReference type="SAM" id="Coils"/>
    </source>
</evidence>
<dbReference type="GO" id="GO:0005829">
    <property type="term" value="C:cytosol"/>
    <property type="evidence" value="ECO:0007669"/>
    <property type="project" value="TreeGrafter"/>
</dbReference>
<evidence type="ECO:0000313" key="12">
    <source>
        <dbReference type="EMBL" id="CAJ2508764.1"/>
    </source>
</evidence>
<keyword evidence="5" id="KW-0493">Microtubule</keyword>
<organism evidence="12 13">
    <name type="scientific">Anthostomella pinea</name>
    <dbReference type="NCBI Taxonomy" id="933095"/>
    <lineage>
        <taxon>Eukaryota</taxon>
        <taxon>Fungi</taxon>
        <taxon>Dikarya</taxon>
        <taxon>Ascomycota</taxon>
        <taxon>Pezizomycotina</taxon>
        <taxon>Sordariomycetes</taxon>
        <taxon>Xylariomycetidae</taxon>
        <taxon>Xylariales</taxon>
        <taxon>Xylariaceae</taxon>
        <taxon>Anthostomella</taxon>
    </lineage>
</organism>
<evidence type="ECO:0000256" key="1">
    <source>
        <dbReference type="ARBA" id="ARBA00004186"/>
    </source>
</evidence>
<dbReference type="GO" id="GO:0005819">
    <property type="term" value="C:spindle"/>
    <property type="evidence" value="ECO:0007669"/>
    <property type="project" value="UniProtKB-SubCell"/>
</dbReference>
<keyword evidence="4" id="KW-0132">Cell division</keyword>
<evidence type="ECO:0000313" key="13">
    <source>
        <dbReference type="Proteomes" id="UP001295740"/>
    </source>
</evidence>
<dbReference type="AlphaFoldDB" id="A0AAI8YL61"/>
<feature type="coiled-coil region" evidence="10">
    <location>
        <begin position="71"/>
        <end position="102"/>
    </location>
</feature>
<dbReference type="GO" id="GO:0051225">
    <property type="term" value="P:spindle assembly"/>
    <property type="evidence" value="ECO:0007669"/>
    <property type="project" value="InterPro"/>
</dbReference>
<keyword evidence="3" id="KW-0963">Cytoplasm</keyword>
<accession>A0AAI8YL61</accession>
<evidence type="ECO:0000256" key="11">
    <source>
        <dbReference type="SAM" id="MobiDB-lite"/>
    </source>
</evidence>
<dbReference type="GO" id="GO:0070652">
    <property type="term" value="C:HAUS complex"/>
    <property type="evidence" value="ECO:0007669"/>
    <property type="project" value="InterPro"/>
</dbReference>
<keyword evidence="6" id="KW-0498">Mitosis</keyword>
<evidence type="ECO:0000256" key="2">
    <source>
        <dbReference type="ARBA" id="ARBA00005479"/>
    </source>
</evidence>
<evidence type="ECO:0000256" key="9">
    <source>
        <dbReference type="ARBA" id="ARBA00023306"/>
    </source>
</evidence>
<feature type="region of interest" description="Disordered" evidence="11">
    <location>
        <begin position="311"/>
        <end position="334"/>
    </location>
</feature>
<comment type="caution">
    <text evidence="12">The sequence shown here is derived from an EMBL/GenBank/DDBJ whole genome shotgun (WGS) entry which is preliminary data.</text>
</comment>
<evidence type="ECO:0000256" key="6">
    <source>
        <dbReference type="ARBA" id="ARBA00022776"/>
    </source>
</evidence>
<keyword evidence="9" id="KW-0131">Cell cycle</keyword>
<dbReference type="GO" id="GO:0005874">
    <property type="term" value="C:microtubule"/>
    <property type="evidence" value="ECO:0007669"/>
    <property type="project" value="UniProtKB-KW"/>
</dbReference>
<dbReference type="GO" id="GO:0051301">
    <property type="term" value="P:cell division"/>
    <property type="evidence" value="ECO:0007669"/>
    <property type="project" value="UniProtKB-KW"/>
</dbReference>
<evidence type="ECO:0000256" key="3">
    <source>
        <dbReference type="ARBA" id="ARBA00022490"/>
    </source>
</evidence>
<proteinExistence type="inferred from homology"/>
<dbReference type="Proteomes" id="UP001295740">
    <property type="component" value="Unassembled WGS sequence"/>
</dbReference>
<reference evidence="12" key="1">
    <citation type="submission" date="2023-10" db="EMBL/GenBank/DDBJ databases">
        <authorList>
            <person name="Hackl T."/>
        </authorList>
    </citation>
    <scope>NUCLEOTIDE SEQUENCE</scope>
</reference>
<evidence type="ECO:0000256" key="7">
    <source>
        <dbReference type="ARBA" id="ARBA00023054"/>
    </source>
</evidence>
<keyword evidence="8" id="KW-0206">Cytoskeleton</keyword>
<gene>
    <name evidence="12" type="ORF">KHLLAP_LOCUS9232</name>
</gene>
<evidence type="ECO:0000256" key="5">
    <source>
        <dbReference type="ARBA" id="ARBA00022701"/>
    </source>
</evidence>
<dbReference type="EMBL" id="CAUWAG010000012">
    <property type="protein sequence ID" value="CAJ2508764.1"/>
    <property type="molecule type" value="Genomic_DNA"/>
</dbReference>
<evidence type="ECO:0000256" key="8">
    <source>
        <dbReference type="ARBA" id="ARBA00023212"/>
    </source>
</evidence>
<sequence>MAHLHLAQPHTTAAIFSPSVARAAASTAKDWAYVDSWLRTRYAQLHPSNGRSKKPPIFERNQDTLNALLALVAANEAADEEREQLGRIEEAALNEVRDAEAERAGRRQQAGEGRADVNVIDGDLLAEELLHAIDDGLNKEGRTALDAMADVAIELGMASPQPVVEALGHRFVELQGRAFEMEQTVHRVGMLQRYLDTEAARMEVFLDELRGDEYQPEEDLAQQNLELQRKVKAVSARLPELKQQVIALEKTVGIPSLTVEEVREDEEAYLDLLAKKKDLDAQVKAFAGLPPDIEAARVELEALRTELRDATNERDTNFEKLVERESPAKFRRRP</sequence>
<feature type="compositionally biased region" description="Basic and acidic residues" evidence="11">
    <location>
        <begin position="311"/>
        <end position="328"/>
    </location>
</feature>
<comment type="similarity">
    <text evidence="2">Belongs to the HAUS1 family.</text>
</comment>
<dbReference type="PANTHER" id="PTHR31570">
    <property type="entry name" value="HAUS AUGMIN-LIKE COMPLEX SUBUNIT 1"/>
    <property type="match status" value="1"/>
</dbReference>
<evidence type="ECO:0000256" key="4">
    <source>
        <dbReference type="ARBA" id="ARBA00022618"/>
    </source>
</evidence>
<keyword evidence="7 10" id="KW-0175">Coiled coil</keyword>
<comment type="subcellular location">
    <subcellularLocation>
        <location evidence="1">Cytoplasm</location>
        <location evidence="1">Cytoskeleton</location>
        <location evidence="1">Spindle</location>
    </subcellularLocation>
</comment>
<protein>
    <submittedName>
        <fullName evidence="12">Uu.00g137900.m01.CDS01</fullName>
    </submittedName>
</protein>
<keyword evidence="13" id="KW-1185">Reference proteome</keyword>
<name>A0AAI8YL61_9PEZI</name>